<comment type="similarity">
    <text evidence="1 4">Belongs to the UDP-glycosyltransferase family.</text>
</comment>
<dbReference type="InterPro" id="IPR002213">
    <property type="entry name" value="UDP_glucos_trans"/>
</dbReference>
<evidence type="ECO:0000256" key="5">
    <source>
        <dbReference type="RuleBase" id="RU362057"/>
    </source>
</evidence>
<dbReference type="GO" id="GO:0080044">
    <property type="term" value="F:quercetin 7-O-glucosyltransferase activity"/>
    <property type="evidence" value="ECO:0000318"/>
    <property type="project" value="GO_Central"/>
</dbReference>
<dbReference type="Pfam" id="PF00201">
    <property type="entry name" value="UDPGT"/>
    <property type="match status" value="1"/>
</dbReference>
<keyword evidence="3 4" id="KW-0808">Transferase</keyword>
<dbReference type="FunFam" id="3.40.50.2000:FF:000057">
    <property type="entry name" value="Glycosyltransferase"/>
    <property type="match status" value="1"/>
</dbReference>
<dbReference type="SUPFAM" id="SSF53756">
    <property type="entry name" value="UDP-Glycosyltransferase/glycogen phosphorylase"/>
    <property type="match status" value="1"/>
</dbReference>
<dbReference type="PROSITE" id="PS00375">
    <property type="entry name" value="UDPGT"/>
    <property type="match status" value="1"/>
</dbReference>
<evidence type="ECO:0000256" key="1">
    <source>
        <dbReference type="ARBA" id="ARBA00009995"/>
    </source>
</evidence>
<dbReference type="PANTHER" id="PTHR11926">
    <property type="entry name" value="GLUCOSYL/GLUCURONOSYL TRANSFERASES"/>
    <property type="match status" value="1"/>
</dbReference>
<accession>A0A067DKK8</accession>
<dbReference type="PANTHER" id="PTHR11926:SF1540">
    <property type="entry name" value="GLYCOSYLTRANSFERASE"/>
    <property type="match status" value="1"/>
</dbReference>
<evidence type="ECO:0000313" key="6">
    <source>
        <dbReference type="EMBL" id="KDO43524.1"/>
    </source>
</evidence>
<sequence length="467" mass="52629">MENNGKKPTSCKLAHCLVLTYPGQGHINPLLQFSRRLQHKGIKVTLVTTRFFYKSLHRDSSSSSIPLEAISDGYDEGGYAQAESIEAYLERFWQIGPQTLTELVEKMNGSDSPVDCIVYDSILLWALDVAKKFGLLGAPFLTQSCAVDYIYYHVKKGSLELPLTGNEILLPGMPPLEPQDMPSFIHDLGSYPAVSYMMMKFQFENIDKADWVLCNTFYELEEEVAVVVEWLRKTWSLRTIGPTIPSFYLDKQIEDDKDYGFSMFKSSTEACMKWLNDRAKESVVYVSYGSFVELKAEEMEELAWGLKSSDQHFLWVVRESEQAKLPKKFSDETLTSHKSLVVSWCPQLEVLAHEATGCFVTHCGWNSTMEALSLGVPMVAMPQWSDQSTNAKYILDVWKTGLKFPIVKRDAIADCISEILEGERGKELRRNAGKWRKLAKEAVAKGGSSDSNIDEFVASLACSKNSA</sequence>
<keyword evidence="7" id="KW-1185">Reference proteome</keyword>
<dbReference type="SMR" id="A0A067DKK8"/>
<organism evidence="6 7">
    <name type="scientific">Citrus sinensis</name>
    <name type="common">Sweet orange</name>
    <name type="synonym">Citrus aurantium var. sinensis</name>
    <dbReference type="NCBI Taxonomy" id="2711"/>
    <lineage>
        <taxon>Eukaryota</taxon>
        <taxon>Viridiplantae</taxon>
        <taxon>Streptophyta</taxon>
        <taxon>Embryophyta</taxon>
        <taxon>Tracheophyta</taxon>
        <taxon>Spermatophyta</taxon>
        <taxon>Magnoliopsida</taxon>
        <taxon>eudicotyledons</taxon>
        <taxon>Gunneridae</taxon>
        <taxon>Pentapetalae</taxon>
        <taxon>rosids</taxon>
        <taxon>malvids</taxon>
        <taxon>Sapindales</taxon>
        <taxon>Rutaceae</taxon>
        <taxon>Aurantioideae</taxon>
        <taxon>Citrus</taxon>
    </lineage>
</organism>
<dbReference type="FunFam" id="3.40.50.2000:FF:000019">
    <property type="entry name" value="Glycosyltransferase"/>
    <property type="match status" value="1"/>
</dbReference>
<evidence type="ECO:0000256" key="4">
    <source>
        <dbReference type="RuleBase" id="RU003718"/>
    </source>
</evidence>
<protein>
    <recommendedName>
        <fullName evidence="5">Glycosyltransferase</fullName>
        <ecNumber evidence="5">2.4.1.-</ecNumber>
    </recommendedName>
</protein>
<dbReference type="AlphaFoldDB" id="A0A067DKK8"/>
<reference evidence="6 7" key="1">
    <citation type="submission" date="2014-04" db="EMBL/GenBank/DDBJ databases">
        <authorList>
            <consortium name="International Citrus Genome Consortium"/>
            <person name="Gmitter F."/>
            <person name="Chen C."/>
            <person name="Farmerie W."/>
            <person name="Harkins T."/>
            <person name="Desany B."/>
            <person name="Mohiuddin M."/>
            <person name="Kodira C."/>
            <person name="Borodovsky M."/>
            <person name="Lomsadze A."/>
            <person name="Burns P."/>
            <person name="Jenkins J."/>
            <person name="Prochnik S."/>
            <person name="Shu S."/>
            <person name="Chapman J."/>
            <person name="Pitluck S."/>
            <person name="Schmutz J."/>
            <person name="Rokhsar D."/>
        </authorList>
    </citation>
    <scope>NUCLEOTIDE SEQUENCE</scope>
</reference>
<keyword evidence="2 4" id="KW-0328">Glycosyltransferase</keyword>
<dbReference type="Proteomes" id="UP000027120">
    <property type="component" value="Unassembled WGS sequence"/>
</dbReference>
<dbReference type="GO" id="GO:0032787">
    <property type="term" value="P:monocarboxylic acid metabolic process"/>
    <property type="evidence" value="ECO:0007669"/>
    <property type="project" value="UniProtKB-ARBA"/>
</dbReference>
<dbReference type="Gene3D" id="3.40.50.2000">
    <property type="entry name" value="Glycogen Phosphorylase B"/>
    <property type="match status" value="2"/>
</dbReference>
<evidence type="ECO:0000256" key="2">
    <source>
        <dbReference type="ARBA" id="ARBA00022676"/>
    </source>
</evidence>
<dbReference type="EMBL" id="KK785372">
    <property type="protein sequence ID" value="KDO43524.1"/>
    <property type="molecule type" value="Genomic_DNA"/>
</dbReference>
<dbReference type="EC" id="2.4.1.-" evidence="5"/>
<evidence type="ECO:0000256" key="3">
    <source>
        <dbReference type="ARBA" id="ARBA00022679"/>
    </source>
</evidence>
<dbReference type="CDD" id="cd03784">
    <property type="entry name" value="GT1_Gtf-like"/>
    <property type="match status" value="1"/>
</dbReference>
<dbReference type="GO" id="GO:0080043">
    <property type="term" value="F:quercetin 3-O-glucosyltransferase activity"/>
    <property type="evidence" value="ECO:0000318"/>
    <property type="project" value="GO_Central"/>
</dbReference>
<evidence type="ECO:0000313" key="7">
    <source>
        <dbReference type="Proteomes" id="UP000027120"/>
    </source>
</evidence>
<gene>
    <name evidence="6" type="ORF">CISIN_1g012277mg</name>
</gene>
<dbReference type="GO" id="GO:0005737">
    <property type="term" value="C:cytoplasm"/>
    <property type="evidence" value="ECO:0000318"/>
    <property type="project" value="GO_Central"/>
</dbReference>
<proteinExistence type="inferred from homology"/>
<dbReference type="InterPro" id="IPR035595">
    <property type="entry name" value="UDP_glycos_trans_CS"/>
</dbReference>
<name>A0A067DKK8_CITSI</name>